<proteinExistence type="predicted"/>
<dbReference type="Gene3D" id="3.40.50.300">
    <property type="entry name" value="P-loop containing nucleotide triphosphate hydrolases"/>
    <property type="match status" value="1"/>
</dbReference>
<dbReference type="InterPro" id="IPR049730">
    <property type="entry name" value="SNF2/RAD54-like_C"/>
</dbReference>
<dbReference type="PROSITE" id="PS51192">
    <property type="entry name" value="HELICASE_ATP_BIND_1"/>
    <property type="match status" value="1"/>
</dbReference>
<keyword evidence="2" id="KW-0862">Zinc</keyword>
<feature type="domain" description="SWIM-type" evidence="3">
    <location>
        <begin position="59"/>
        <end position="93"/>
    </location>
</feature>
<evidence type="ECO:0000313" key="6">
    <source>
        <dbReference type="EMBL" id="MEW1973857.1"/>
    </source>
</evidence>
<dbReference type="PANTHER" id="PTHR10799">
    <property type="entry name" value="SNF2/RAD54 HELICASE FAMILY"/>
    <property type="match status" value="1"/>
</dbReference>
<name>A0ABV3LDB0_9MICO</name>
<dbReference type="Pfam" id="PF00176">
    <property type="entry name" value="SNF2-rel_dom"/>
    <property type="match status" value="1"/>
</dbReference>
<keyword evidence="7" id="KW-1185">Reference proteome</keyword>
<reference evidence="6 7" key="1">
    <citation type="submission" date="2024-06" db="EMBL/GenBank/DDBJ databases">
        <title>The Natural Products Discovery Center: Release of the First 8490 Sequenced Strains for Exploring Actinobacteria Biosynthetic Diversity.</title>
        <authorList>
            <person name="Kalkreuter E."/>
            <person name="Kautsar S.A."/>
            <person name="Yang D."/>
            <person name="Bader C.D."/>
            <person name="Teijaro C.N."/>
            <person name="Fluegel L."/>
            <person name="Davis C.M."/>
            <person name="Simpson J.R."/>
            <person name="Lauterbach L."/>
            <person name="Steele A.D."/>
            <person name="Gui C."/>
            <person name="Meng S."/>
            <person name="Li G."/>
            <person name="Viehrig K."/>
            <person name="Ye F."/>
            <person name="Su P."/>
            <person name="Kiefer A.F."/>
            <person name="Nichols A."/>
            <person name="Cepeda A.J."/>
            <person name="Yan W."/>
            <person name="Fan B."/>
            <person name="Jiang Y."/>
            <person name="Adhikari A."/>
            <person name="Zheng C.-J."/>
            <person name="Schuster L."/>
            <person name="Cowan T.M."/>
            <person name="Smanski M.J."/>
            <person name="Chevrette M.G."/>
            <person name="De Carvalho L.P.S."/>
            <person name="Shen B."/>
        </authorList>
    </citation>
    <scope>NUCLEOTIDE SEQUENCE [LARGE SCALE GENOMIC DNA]</scope>
    <source>
        <strain evidence="6 7">NPDC077434</strain>
    </source>
</reference>
<keyword evidence="2" id="KW-0863">Zinc-finger</keyword>
<evidence type="ECO:0000259" key="3">
    <source>
        <dbReference type="PROSITE" id="PS50966"/>
    </source>
</evidence>
<dbReference type="InterPro" id="IPR014001">
    <property type="entry name" value="Helicase_ATP-bd"/>
</dbReference>
<protein>
    <submittedName>
        <fullName evidence="6">SNF2-related protein</fullName>
    </submittedName>
</protein>
<organism evidence="6 7">
    <name type="scientific">Microbacterium profundi</name>
    <dbReference type="NCBI Taxonomy" id="450380"/>
    <lineage>
        <taxon>Bacteria</taxon>
        <taxon>Bacillati</taxon>
        <taxon>Actinomycetota</taxon>
        <taxon>Actinomycetes</taxon>
        <taxon>Micrococcales</taxon>
        <taxon>Microbacteriaceae</taxon>
        <taxon>Microbacterium</taxon>
    </lineage>
</organism>
<evidence type="ECO:0000256" key="2">
    <source>
        <dbReference type="PROSITE-ProRule" id="PRU00325"/>
    </source>
</evidence>
<feature type="domain" description="Helicase C-terminal" evidence="5">
    <location>
        <begin position="906"/>
        <end position="1054"/>
    </location>
</feature>
<comment type="caution">
    <text evidence="6">The sequence shown here is derived from an EMBL/GenBank/DDBJ whole genome shotgun (WGS) entry which is preliminary data.</text>
</comment>
<dbReference type="Proteomes" id="UP001553715">
    <property type="component" value="Unassembled WGS sequence"/>
</dbReference>
<dbReference type="PROSITE" id="PS51194">
    <property type="entry name" value="HELICASE_CTER"/>
    <property type="match status" value="1"/>
</dbReference>
<evidence type="ECO:0000256" key="1">
    <source>
        <dbReference type="ARBA" id="ARBA00022801"/>
    </source>
</evidence>
<keyword evidence="2" id="KW-0479">Metal-binding</keyword>
<dbReference type="CDD" id="cd18793">
    <property type="entry name" value="SF2_C_SNF"/>
    <property type="match status" value="1"/>
</dbReference>
<dbReference type="EMBL" id="JBFBMH010000002">
    <property type="protein sequence ID" value="MEW1973857.1"/>
    <property type="molecule type" value="Genomic_DNA"/>
</dbReference>
<evidence type="ECO:0000259" key="5">
    <source>
        <dbReference type="PROSITE" id="PS51194"/>
    </source>
</evidence>
<dbReference type="InterPro" id="IPR038718">
    <property type="entry name" value="SNF2-like_sf"/>
</dbReference>
<dbReference type="Gene3D" id="3.40.50.10810">
    <property type="entry name" value="Tandem AAA-ATPase domain"/>
    <property type="match status" value="1"/>
</dbReference>
<feature type="domain" description="Helicase ATP-binding" evidence="4">
    <location>
        <begin position="621"/>
        <end position="784"/>
    </location>
</feature>
<gene>
    <name evidence="6" type="ORF">AB0301_02055</name>
</gene>
<sequence length="1068" mass="117184">MNISPSVIERVRELVSASTLSAAIRIASSNDVEIKEAEVDAGVIVANGCVYQADRVEWFELSMGNDGAVSGNCTCSTDGSACVHAVAAMITLLSEIDHAEPAPPPGPAWKRELDEVLPSIEPNAASDTCLFFSVRSPASRDRWRHSGAPSRPYLAIRPGVRGARDNWIKGNQGWRLVDALAPRHPAREPLGRLRALHALAQENSYYYYYPSADTEWLSLEDIASPEAWQLLNGLRAHGVALIAEGKAQHPIELADHPIDVRLAITRKGRSLRMKADVDIPGATTGGINWLGSPVSMAARVTDPGGAAQRITLFRTAEPLTPVAEQLLRRKRAITIAPEERDEFEQSYLPRVQAEIEVTSPDLSYDIPPMRPAELTLAVTFADPQVHVEWRWNRTVAHLRDTAHESAVLAQVREAAAGHAAVLFPADFSGADEVPPDRTLGMASAAVLVGEVLPRLRELEHVSVVEVTALPSFSRSGDLPVVGIDSERDGDWYDLSVAVSLGGEEVEFSALFTALSVGDPVFVLPSGTYFPLDGQEFAALRAIIEEAKALTDRPVDRLRVSKYQVDLWAELSELGIVAAAEAEWWLAVRSLSTDARVEPITPPVGLQAELRPYQQAGYAWLDFLRRNGLGGILADDMGLGKTLQTIAMMLRAHQERADAAPFLVVAPTSVVGNWAVECERFAPSLNVVTITAMSTRRGQSLSDAVNGADVVVTSYALFRGEAEEYRELSWSGLILDEAQQIKNPASLGYRAARTLGAPFVLVVTGTPMENNLGELWALTSLAAPGLLGGKERFADFYRRPIEKEKNTERLELLQRRIRPFMLRRTKGVVAPELPPKQENTIAVDLHPRHRKLYDVRFQRERQKVLGLIDDVQANRFQIFRSLTLLRQLALDPELVGEGTAPSAKLDVLVDLLTEASAEGHRVLVLSQFTRFLTRARERASEAGITTEYLDGSTTDRPTVIRRFREGDSHAFFVSLKAGGFGLNLVEADYVVLLDPWWNPAVEEQAVDRTHRIGQTRPVFVYRIVAAETIEQKVIALRESKAALFAQVVDGVGNMGSGSISAEDIRELLS</sequence>
<accession>A0ABV3LDB0</accession>
<dbReference type="RefSeq" id="WP_366232214.1">
    <property type="nucleotide sequence ID" value="NZ_JBFBMH010000002.1"/>
</dbReference>
<dbReference type="InterPro" id="IPR027417">
    <property type="entry name" value="P-loop_NTPase"/>
</dbReference>
<dbReference type="InterPro" id="IPR007527">
    <property type="entry name" value="Znf_SWIM"/>
</dbReference>
<dbReference type="PROSITE" id="PS50966">
    <property type="entry name" value="ZF_SWIM"/>
    <property type="match status" value="1"/>
</dbReference>
<dbReference type="InterPro" id="IPR001650">
    <property type="entry name" value="Helicase_C-like"/>
</dbReference>
<evidence type="ECO:0000259" key="4">
    <source>
        <dbReference type="PROSITE" id="PS51192"/>
    </source>
</evidence>
<dbReference type="SMART" id="SM00490">
    <property type="entry name" value="HELICc"/>
    <property type="match status" value="1"/>
</dbReference>
<dbReference type="InterPro" id="IPR000330">
    <property type="entry name" value="SNF2_N"/>
</dbReference>
<dbReference type="CDD" id="cd18012">
    <property type="entry name" value="DEXQc_arch_SWI2_SNF2"/>
    <property type="match status" value="1"/>
</dbReference>
<keyword evidence="1" id="KW-0378">Hydrolase</keyword>
<dbReference type="SMART" id="SM00487">
    <property type="entry name" value="DEXDc"/>
    <property type="match status" value="1"/>
</dbReference>
<dbReference type="Pfam" id="PF00271">
    <property type="entry name" value="Helicase_C"/>
    <property type="match status" value="1"/>
</dbReference>
<dbReference type="SUPFAM" id="SSF52540">
    <property type="entry name" value="P-loop containing nucleoside triphosphate hydrolases"/>
    <property type="match status" value="2"/>
</dbReference>
<evidence type="ECO:0000313" key="7">
    <source>
        <dbReference type="Proteomes" id="UP001553715"/>
    </source>
</evidence>